<dbReference type="Proteomes" id="UP001228643">
    <property type="component" value="Unassembled WGS sequence"/>
</dbReference>
<evidence type="ECO:0000313" key="3">
    <source>
        <dbReference type="Proteomes" id="UP001228643"/>
    </source>
</evidence>
<keyword evidence="1" id="KW-0812">Transmembrane</keyword>
<sequence length="189" mass="22204">MIVLITELFPFQNTLIIALIGSFIGQLIIICISLIKRKIDLKRKKNMIISDLKSQLKVLNLVSEKYFELKNMFQTRNVDNFTVSIFQTLQLDIYQSVPKNELYAIFKTKLFLLVDIYKSIEFIKQNSPYLVYSDYLIKSELHFEETKDDSNHDKFCEAELGFIEIAIKNINNHMKTIVQIEDDIKKLII</sequence>
<evidence type="ECO:0000313" key="2">
    <source>
        <dbReference type="EMBL" id="MDI5950919.1"/>
    </source>
</evidence>
<keyword evidence="1" id="KW-1133">Transmembrane helix</keyword>
<accession>A0AAW6TQZ9</accession>
<gene>
    <name evidence="2" type="ORF">QLS97_14785</name>
</gene>
<keyword evidence="1" id="KW-0472">Membrane</keyword>
<dbReference type="AlphaFoldDB" id="A0AAW6TQZ9"/>
<comment type="caution">
    <text evidence="2">The sequence shown here is derived from an EMBL/GenBank/DDBJ whole genome shotgun (WGS) entry which is preliminary data.</text>
</comment>
<proteinExistence type="predicted"/>
<feature type="transmembrane region" description="Helical" evidence="1">
    <location>
        <begin position="15"/>
        <end position="35"/>
    </location>
</feature>
<dbReference type="EMBL" id="JASCRY010000005">
    <property type="protein sequence ID" value="MDI5950919.1"/>
    <property type="molecule type" value="Genomic_DNA"/>
</dbReference>
<dbReference type="RefSeq" id="WP_282717717.1">
    <property type="nucleotide sequence ID" value="NZ_JASCRY010000005.1"/>
</dbReference>
<keyword evidence="3" id="KW-1185">Reference proteome</keyword>
<evidence type="ECO:0000256" key="1">
    <source>
        <dbReference type="SAM" id="Phobius"/>
    </source>
</evidence>
<organism evidence="2 3">
    <name type="scientific">Flavobacterium yafengii</name>
    <dbReference type="NCBI Taxonomy" id="3041253"/>
    <lineage>
        <taxon>Bacteria</taxon>
        <taxon>Pseudomonadati</taxon>
        <taxon>Bacteroidota</taxon>
        <taxon>Flavobacteriia</taxon>
        <taxon>Flavobacteriales</taxon>
        <taxon>Flavobacteriaceae</taxon>
        <taxon>Flavobacterium</taxon>
    </lineage>
</organism>
<reference evidence="2 3" key="1">
    <citation type="submission" date="2023-04" db="EMBL/GenBank/DDBJ databases">
        <title>Two novel species of Flavobacterium.</title>
        <authorList>
            <person name="Liu Q."/>
            <person name="Xin Y.-H."/>
        </authorList>
    </citation>
    <scope>NUCLEOTIDE SEQUENCE [LARGE SCALE GENOMIC DNA]</scope>
    <source>
        <strain evidence="2 3">LB2P87</strain>
    </source>
</reference>
<protein>
    <submittedName>
        <fullName evidence="2">Uncharacterized protein</fullName>
    </submittedName>
</protein>
<name>A0AAW6TQZ9_9FLAO</name>